<sequence length="138" mass="15654">MKYEGLTLNDDMLVHLLLSTKLEGYPRVVVDALPRAIRDVDFAALVVALVEKFTENDYALQVKPYTTLKTLSKRSDVSSYCGELEKLTQRVYPKASEADLSRSKAGKLVLADWPEYLLLYTTMEVAPRDCAYEWVNSL</sequence>
<evidence type="ECO:0000313" key="1">
    <source>
        <dbReference type="EMBL" id="VDL73589.1"/>
    </source>
</evidence>
<reference evidence="1 2" key="2">
    <citation type="submission" date="2018-11" db="EMBL/GenBank/DDBJ databases">
        <authorList>
            <consortium name="Pathogen Informatics"/>
        </authorList>
    </citation>
    <scope>NUCLEOTIDE SEQUENCE [LARGE SCALE GENOMIC DNA]</scope>
</reference>
<reference evidence="3" key="1">
    <citation type="submission" date="2017-02" db="UniProtKB">
        <authorList>
            <consortium name="WormBaseParasite"/>
        </authorList>
    </citation>
    <scope>IDENTIFICATION</scope>
</reference>
<organism evidence="3">
    <name type="scientific">Nippostrongylus brasiliensis</name>
    <name type="common">Rat hookworm</name>
    <dbReference type="NCBI Taxonomy" id="27835"/>
    <lineage>
        <taxon>Eukaryota</taxon>
        <taxon>Metazoa</taxon>
        <taxon>Ecdysozoa</taxon>
        <taxon>Nematoda</taxon>
        <taxon>Chromadorea</taxon>
        <taxon>Rhabditida</taxon>
        <taxon>Rhabditina</taxon>
        <taxon>Rhabditomorpha</taxon>
        <taxon>Strongyloidea</taxon>
        <taxon>Heligmosomidae</taxon>
        <taxon>Nippostrongylus</taxon>
    </lineage>
</organism>
<evidence type="ECO:0000313" key="2">
    <source>
        <dbReference type="Proteomes" id="UP000271162"/>
    </source>
</evidence>
<accession>A0A0N4Y2P0</accession>
<protein>
    <submittedName>
        <fullName evidence="3">DDT domain-containing protein</fullName>
    </submittedName>
</protein>
<dbReference type="OMA" id="QVHIDAS"/>
<evidence type="ECO:0000313" key="3">
    <source>
        <dbReference type="WBParaSite" id="NBR_0000999901-mRNA-1"/>
    </source>
</evidence>
<keyword evidence="2" id="KW-1185">Reference proteome</keyword>
<dbReference type="AlphaFoldDB" id="A0A0N4Y2P0"/>
<gene>
    <name evidence="1" type="ORF">NBR_LOCUS10000</name>
</gene>
<name>A0A0N4Y2P0_NIPBR</name>
<dbReference type="WBParaSite" id="NBR_0000999901-mRNA-1">
    <property type="protein sequence ID" value="NBR_0000999901-mRNA-1"/>
    <property type="gene ID" value="NBR_0000999901"/>
</dbReference>
<dbReference type="Proteomes" id="UP000271162">
    <property type="component" value="Unassembled WGS sequence"/>
</dbReference>
<proteinExistence type="predicted"/>
<dbReference type="EMBL" id="UYSL01020236">
    <property type="protein sequence ID" value="VDL73589.1"/>
    <property type="molecule type" value="Genomic_DNA"/>
</dbReference>